<evidence type="ECO:0000256" key="5">
    <source>
        <dbReference type="ARBA" id="ARBA00023163"/>
    </source>
</evidence>
<feature type="DNA-binding region" description="Fork-head" evidence="7">
    <location>
        <begin position="50"/>
        <end position="147"/>
    </location>
</feature>
<dbReference type="PROSITE" id="PS50039">
    <property type="entry name" value="FORK_HEAD_3"/>
    <property type="match status" value="1"/>
</dbReference>
<gene>
    <name evidence="9" type="ORF">OCTVUL_1B022728</name>
</gene>
<dbReference type="InterPro" id="IPR036390">
    <property type="entry name" value="WH_DNA-bd_sf"/>
</dbReference>
<dbReference type="Pfam" id="PF00250">
    <property type="entry name" value="Forkhead"/>
    <property type="match status" value="1"/>
</dbReference>
<keyword evidence="4 7" id="KW-0238">DNA-binding</keyword>
<dbReference type="PRINTS" id="PR00053">
    <property type="entry name" value="FORKHEAD"/>
</dbReference>
<dbReference type="GO" id="GO:0000981">
    <property type="term" value="F:DNA-binding transcription factor activity, RNA polymerase II-specific"/>
    <property type="evidence" value="ECO:0007669"/>
    <property type="project" value="TreeGrafter"/>
</dbReference>
<dbReference type="InterPro" id="IPR001766">
    <property type="entry name" value="Fork_head_dom"/>
</dbReference>
<keyword evidence="3" id="KW-0805">Transcription regulation</keyword>
<organism evidence="9 10">
    <name type="scientific">Octopus vulgaris</name>
    <name type="common">Common octopus</name>
    <dbReference type="NCBI Taxonomy" id="6645"/>
    <lineage>
        <taxon>Eukaryota</taxon>
        <taxon>Metazoa</taxon>
        <taxon>Spiralia</taxon>
        <taxon>Lophotrochozoa</taxon>
        <taxon>Mollusca</taxon>
        <taxon>Cephalopoda</taxon>
        <taxon>Coleoidea</taxon>
        <taxon>Octopodiformes</taxon>
        <taxon>Octopoda</taxon>
        <taxon>Incirrata</taxon>
        <taxon>Octopodidae</taxon>
        <taxon>Octopus</taxon>
    </lineage>
</organism>
<evidence type="ECO:0000256" key="6">
    <source>
        <dbReference type="ARBA" id="ARBA00023242"/>
    </source>
</evidence>
<dbReference type="Proteomes" id="UP001162480">
    <property type="component" value="Chromosome 7"/>
</dbReference>
<evidence type="ECO:0000256" key="4">
    <source>
        <dbReference type="ARBA" id="ARBA00023125"/>
    </source>
</evidence>
<dbReference type="InterPro" id="IPR049624">
    <property type="entry name" value="FOXN1_4"/>
</dbReference>
<dbReference type="InterPro" id="IPR030456">
    <property type="entry name" value="TF_fork_head_CS_2"/>
</dbReference>
<evidence type="ECO:0000256" key="2">
    <source>
        <dbReference type="ARBA" id="ARBA00022473"/>
    </source>
</evidence>
<evidence type="ECO:0000256" key="3">
    <source>
        <dbReference type="ARBA" id="ARBA00023015"/>
    </source>
</evidence>
<protein>
    <submittedName>
        <fullName evidence="9">Box N4</fullName>
    </submittedName>
</protein>
<dbReference type="GO" id="GO:0005634">
    <property type="term" value="C:nucleus"/>
    <property type="evidence" value="ECO:0007669"/>
    <property type="project" value="UniProtKB-SubCell"/>
</dbReference>
<evidence type="ECO:0000313" key="9">
    <source>
        <dbReference type="EMBL" id="CAI9725872.1"/>
    </source>
</evidence>
<dbReference type="EMBL" id="OX597820">
    <property type="protein sequence ID" value="CAI9725872.1"/>
    <property type="molecule type" value="Genomic_DNA"/>
</dbReference>
<name>A0AA36F643_OCTVU</name>
<dbReference type="PANTHER" id="PTHR46721">
    <property type="entry name" value="FORKHEAD BOX PROTEIN N1"/>
    <property type="match status" value="1"/>
</dbReference>
<dbReference type="GO" id="GO:0000976">
    <property type="term" value="F:transcription cis-regulatory region binding"/>
    <property type="evidence" value="ECO:0007669"/>
    <property type="project" value="TreeGrafter"/>
</dbReference>
<keyword evidence="5" id="KW-0804">Transcription</keyword>
<dbReference type="AlphaFoldDB" id="A0AA36F643"/>
<accession>A0AA36F643</accession>
<dbReference type="PANTHER" id="PTHR46721:SF3">
    <property type="entry name" value="FORKHEAD BOX N1"/>
    <property type="match status" value="1"/>
</dbReference>
<evidence type="ECO:0000256" key="7">
    <source>
        <dbReference type="PROSITE-ProRule" id="PRU00089"/>
    </source>
</evidence>
<dbReference type="Gene3D" id="1.10.10.10">
    <property type="entry name" value="Winged helix-like DNA-binding domain superfamily/Winged helix DNA-binding domain"/>
    <property type="match status" value="1"/>
</dbReference>
<dbReference type="SMART" id="SM00339">
    <property type="entry name" value="FH"/>
    <property type="match status" value="1"/>
</dbReference>
<evidence type="ECO:0000259" key="8">
    <source>
        <dbReference type="PROSITE" id="PS50039"/>
    </source>
</evidence>
<reference evidence="9" key="1">
    <citation type="submission" date="2023-08" db="EMBL/GenBank/DDBJ databases">
        <authorList>
            <person name="Alioto T."/>
            <person name="Alioto T."/>
            <person name="Gomez Garrido J."/>
        </authorList>
    </citation>
    <scope>NUCLEOTIDE SEQUENCE</scope>
</reference>
<proteinExistence type="predicted"/>
<dbReference type="PROSITE" id="PS00658">
    <property type="entry name" value="FORK_HEAD_2"/>
    <property type="match status" value="1"/>
</dbReference>
<keyword evidence="10" id="KW-1185">Reference proteome</keyword>
<evidence type="ECO:0000256" key="1">
    <source>
        <dbReference type="ARBA" id="ARBA00004123"/>
    </source>
</evidence>
<dbReference type="InterPro" id="IPR036388">
    <property type="entry name" value="WH-like_DNA-bd_sf"/>
</dbReference>
<dbReference type="SUPFAM" id="SSF46785">
    <property type="entry name" value="Winged helix' DNA-binding domain"/>
    <property type="match status" value="1"/>
</dbReference>
<feature type="domain" description="Fork-head" evidence="8">
    <location>
        <begin position="50"/>
        <end position="147"/>
    </location>
</feature>
<keyword evidence="2" id="KW-0217">Developmental protein</keyword>
<evidence type="ECO:0000313" key="10">
    <source>
        <dbReference type="Proteomes" id="UP001162480"/>
    </source>
</evidence>
<keyword evidence="6 7" id="KW-0539">Nucleus</keyword>
<dbReference type="FunFam" id="1.10.10.10:FF:000122">
    <property type="entry name" value="Forkhead box protein N1"/>
    <property type="match status" value="1"/>
</dbReference>
<comment type="subcellular location">
    <subcellularLocation>
        <location evidence="1 7">Nucleus</location>
    </subcellularLocation>
</comment>
<sequence>MFGINGKPRLVVKPLETRVQHQTVDTSVLDLCDAMAVSPDMPVTAKCYPKPVYSYSCLIAMALKNSKTGSLPVSEIYNFMTENFPYFKNAPGGWKNSVRHNLSLNKCFEKVENPKFSGSSRKGCLWALNPAKISKMEEEIAKWEKKDPQGIRNSMANPERLELIIQGRVDSPQMQISPNLPNIINIRQTANVHPEQPSILSGGPNQYHIQSPFLPDSPTPQHVEILEQNNSSLLKEVSAVDTTLSLDPTMSEMTLKNLLDPTICLQDNFPFQNSLWDEDMDVELSLDMPVAISATNSGVQTLGASLTSAAPHINLYSPLAGIRNESLAVTGFGHTAYNQLDLLFVQC</sequence>